<evidence type="ECO:0000259" key="1">
    <source>
        <dbReference type="PROSITE" id="PS51186"/>
    </source>
</evidence>
<gene>
    <name evidence="2" type="ORF">FG383_15950</name>
</gene>
<accession>A0A544SVT4</accession>
<comment type="caution">
    <text evidence="2">The sequence shown here is derived from an EMBL/GenBank/DDBJ whole genome shotgun (WGS) entry which is preliminary data.</text>
</comment>
<dbReference type="CDD" id="cd04301">
    <property type="entry name" value="NAT_SF"/>
    <property type="match status" value="1"/>
</dbReference>
<evidence type="ECO:0000313" key="3">
    <source>
        <dbReference type="Proteomes" id="UP000318937"/>
    </source>
</evidence>
<protein>
    <submittedName>
        <fullName evidence="2">GNAT family N-acetyltransferase</fullName>
    </submittedName>
</protein>
<dbReference type="EMBL" id="VDGG01000040">
    <property type="protein sequence ID" value="TQR09309.1"/>
    <property type="molecule type" value="Genomic_DNA"/>
</dbReference>
<keyword evidence="3" id="KW-1185">Reference proteome</keyword>
<reference evidence="2 3" key="1">
    <citation type="submission" date="2019-05" db="EMBL/GenBank/DDBJ databases">
        <title>Psychrobacillus vulpis sp. nov., a new species isolated from feces of a red fox that inhabits in The Tablas de Daimiel Natural Park, Albacete, Spain.</title>
        <authorList>
            <person name="Rodriguez M."/>
            <person name="Reina J.C."/>
            <person name="Bejar V."/>
            <person name="Llamas I."/>
        </authorList>
    </citation>
    <scope>NUCLEOTIDE SEQUENCE [LARGE SCALE GENOMIC DNA]</scope>
    <source>
        <strain evidence="2 3">NHI-2</strain>
    </source>
</reference>
<dbReference type="GO" id="GO:0016747">
    <property type="term" value="F:acyltransferase activity, transferring groups other than amino-acyl groups"/>
    <property type="evidence" value="ECO:0007669"/>
    <property type="project" value="InterPro"/>
</dbReference>
<dbReference type="RefSeq" id="WP_142608387.1">
    <property type="nucleotide sequence ID" value="NZ_VDGG01000040.1"/>
</dbReference>
<organism evidence="2 3">
    <name type="scientific">Psychrobacillus soli</name>
    <dbReference type="NCBI Taxonomy" id="1543965"/>
    <lineage>
        <taxon>Bacteria</taxon>
        <taxon>Bacillati</taxon>
        <taxon>Bacillota</taxon>
        <taxon>Bacilli</taxon>
        <taxon>Bacillales</taxon>
        <taxon>Bacillaceae</taxon>
        <taxon>Psychrobacillus</taxon>
    </lineage>
</organism>
<dbReference type="AlphaFoldDB" id="A0A544SVT4"/>
<dbReference type="Gene3D" id="3.40.630.30">
    <property type="match status" value="1"/>
</dbReference>
<dbReference type="InterPro" id="IPR016181">
    <property type="entry name" value="Acyl_CoA_acyltransferase"/>
</dbReference>
<dbReference type="Pfam" id="PF00583">
    <property type="entry name" value="Acetyltransf_1"/>
    <property type="match status" value="1"/>
</dbReference>
<feature type="domain" description="N-acetyltransferase" evidence="1">
    <location>
        <begin position="2"/>
        <end position="157"/>
    </location>
</feature>
<sequence length="291" mass="32631">MITFKTMDHVTFKESHELFTNGFEGYYIPMKMSLDTFVARFGNENLSPALSIIMFDEGNPIGFVLQGIREVDGQKIAWNGGTGIIPKYRGKKLGCLLIEKALTILKQQDVEIATLEALSINQPAIKLYEKVGYKVIDTLHFLEADGELFFDEKVAKEFSIQRVPAIQAADVGIFPAVVPWQVDPSITPRVAGEAVIAMKGNEILAACIVRTKQQFGFEAEGVSLFQVTVKKENEEGDRALHAVLQEGLLFQHSLKRTTYNLMDHSQKTLPFLQRNGFRNTDIAQVFMVKEL</sequence>
<evidence type="ECO:0000313" key="2">
    <source>
        <dbReference type="EMBL" id="TQR09309.1"/>
    </source>
</evidence>
<dbReference type="InterPro" id="IPR000182">
    <property type="entry name" value="GNAT_dom"/>
</dbReference>
<dbReference type="Proteomes" id="UP000318937">
    <property type="component" value="Unassembled WGS sequence"/>
</dbReference>
<dbReference type="PROSITE" id="PS51186">
    <property type="entry name" value="GNAT"/>
    <property type="match status" value="1"/>
</dbReference>
<keyword evidence="2" id="KW-0808">Transferase</keyword>
<proteinExistence type="predicted"/>
<dbReference type="SUPFAM" id="SSF55729">
    <property type="entry name" value="Acyl-CoA N-acyltransferases (Nat)"/>
    <property type="match status" value="1"/>
</dbReference>
<name>A0A544SVT4_9BACI</name>
<dbReference type="OrthoDB" id="4228396at2"/>